<feature type="region of interest" description="Disordered" evidence="1">
    <location>
        <begin position="117"/>
        <end position="138"/>
    </location>
</feature>
<keyword evidence="3" id="KW-1185">Reference proteome</keyword>
<evidence type="ECO:0000313" key="2">
    <source>
        <dbReference type="EMBL" id="MBA0563054.1"/>
    </source>
</evidence>
<proteinExistence type="predicted"/>
<reference evidence="2 3" key="1">
    <citation type="journal article" date="2019" name="Genome Biol. Evol.">
        <title>Insights into the evolution of the New World diploid cottons (Gossypium, subgenus Houzingenia) based on genome sequencing.</title>
        <authorList>
            <person name="Grover C.E."/>
            <person name="Arick M.A. 2nd"/>
            <person name="Thrash A."/>
            <person name="Conover J.L."/>
            <person name="Sanders W.S."/>
            <person name="Peterson D.G."/>
            <person name="Frelichowski J.E."/>
            <person name="Scheffler J.A."/>
            <person name="Scheffler B.E."/>
            <person name="Wendel J.F."/>
        </authorList>
    </citation>
    <scope>NUCLEOTIDE SEQUENCE [LARGE SCALE GENOMIC DNA]</scope>
    <source>
        <strain evidence="2">157</strain>
        <tissue evidence="2">Leaf</tissue>
    </source>
</reference>
<evidence type="ECO:0000256" key="1">
    <source>
        <dbReference type="SAM" id="MobiDB-lite"/>
    </source>
</evidence>
<dbReference type="PANTHER" id="PTHR36378">
    <property type="entry name" value="COTTON FIBER PROTEIN"/>
    <property type="match status" value="1"/>
</dbReference>
<dbReference type="Proteomes" id="UP000593572">
    <property type="component" value="Unassembled WGS sequence"/>
</dbReference>
<sequence>MVEMVCFLQKRRTRSPSMSLFKEALTLLHTKLVAKIVPNWKPVQVDVDSKVRWKALVVELVHPVHLQSTLLSPSHSLCMKVPAPKIMSLLSPMAFSISSFEVVSTSDVSLYGSPCEGSDKEKCDEHNNEDSNEEIDVKAEGQIRLQTLNCD</sequence>
<evidence type="ECO:0000313" key="3">
    <source>
        <dbReference type="Proteomes" id="UP000593572"/>
    </source>
</evidence>
<dbReference type="EMBL" id="JABEZX010000008">
    <property type="protein sequence ID" value="MBA0563054.1"/>
    <property type="molecule type" value="Genomic_DNA"/>
</dbReference>
<dbReference type="AlphaFoldDB" id="A0A7J8MEC5"/>
<accession>A0A7J8MEC5</accession>
<name>A0A7J8MEC5_9ROSI</name>
<gene>
    <name evidence="2" type="ORF">Golob_008060</name>
</gene>
<organism evidence="2 3">
    <name type="scientific">Gossypium lobatum</name>
    <dbReference type="NCBI Taxonomy" id="34289"/>
    <lineage>
        <taxon>Eukaryota</taxon>
        <taxon>Viridiplantae</taxon>
        <taxon>Streptophyta</taxon>
        <taxon>Embryophyta</taxon>
        <taxon>Tracheophyta</taxon>
        <taxon>Spermatophyta</taxon>
        <taxon>Magnoliopsida</taxon>
        <taxon>eudicotyledons</taxon>
        <taxon>Gunneridae</taxon>
        <taxon>Pentapetalae</taxon>
        <taxon>rosids</taxon>
        <taxon>malvids</taxon>
        <taxon>Malvales</taxon>
        <taxon>Malvaceae</taxon>
        <taxon>Malvoideae</taxon>
        <taxon>Gossypium</taxon>
    </lineage>
</organism>
<protein>
    <submittedName>
        <fullName evidence="2">Uncharacterized protein</fullName>
    </submittedName>
</protein>
<dbReference type="PANTHER" id="PTHR36378:SF1">
    <property type="entry name" value="COTTON FIBER PROTEIN"/>
    <property type="match status" value="1"/>
</dbReference>
<comment type="caution">
    <text evidence="2">The sequence shown here is derived from an EMBL/GenBank/DDBJ whole genome shotgun (WGS) entry which is preliminary data.</text>
</comment>